<dbReference type="AlphaFoldDB" id="A0AAW1N3U3"/>
<proteinExistence type="predicted"/>
<protein>
    <submittedName>
        <fullName evidence="1">Uncharacterized protein</fullName>
    </submittedName>
</protein>
<sequence length="110" mass="12544">MESVTERISSHLSRISVFTIVLSGEEILYGFVLRSSLNNDVLINARLSARSTIIAPSYFDHESDTVRRSGDFIFASRQVPRGKSEGPSILERTSNMLRFKMFPMPKRDYI</sequence>
<organism evidence="1 2">
    <name type="scientific">Popillia japonica</name>
    <name type="common">Japanese beetle</name>
    <dbReference type="NCBI Taxonomy" id="7064"/>
    <lineage>
        <taxon>Eukaryota</taxon>
        <taxon>Metazoa</taxon>
        <taxon>Ecdysozoa</taxon>
        <taxon>Arthropoda</taxon>
        <taxon>Hexapoda</taxon>
        <taxon>Insecta</taxon>
        <taxon>Pterygota</taxon>
        <taxon>Neoptera</taxon>
        <taxon>Endopterygota</taxon>
        <taxon>Coleoptera</taxon>
        <taxon>Polyphaga</taxon>
        <taxon>Scarabaeiformia</taxon>
        <taxon>Scarabaeidae</taxon>
        <taxon>Rutelinae</taxon>
        <taxon>Popillia</taxon>
    </lineage>
</organism>
<gene>
    <name evidence="1" type="ORF">QE152_g1691</name>
</gene>
<dbReference type="Proteomes" id="UP001458880">
    <property type="component" value="Unassembled WGS sequence"/>
</dbReference>
<evidence type="ECO:0000313" key="1">
    <source>
        <dbReference type="EMBL" id="KAK9753883.1"/>
    </source>
</evidence>
<evidence type="ECO:0000313" key="2">
    <source>
        <dbReference type="Proteomes" id="UP001458880"/>
    </source>
</evidence>
<comment type="caution">
    <text evidence="1">The sequence shown here is derived from an EMBL/GenBank/DDBJ whole genome shotgun (WGS) entry which is preliminary data.</text>
</comment>
<keyword evidence="2" id="KW-1185">Reference proteome</keyword>
<dbReference type="EMBL" id="JASPKY010000009">
    <property type="protein sequence ID" value="KAK9753883.1"/>
    <property type="molecule type" value="Genomic_DNA"/>
</dbReference>
<reference evidence="1 2" key="1">
    <citation type="journal article" date="2024" name="BMC Genomics">
        <title>De novo assembly and annotation of Popillia japonica's genome with initial clues to its potential as an invasive pest.</title>
        <authorList>
            <person name="Cucini C."/>
            <person name="Boschi S."/>
            <person name="Funari R."/>
            <person name="Cardaioli E."/>
            <person name="Iannotti N."/>
            <person name="Marturano G."/>
            <person name="Paoli F."/>
            <person name="Bruttini M."/>
            <person name="Carapelli A."/>
            <person name="Frati F."/>
            <person name="Nardi F."/>
        </authorList>
    </citation>
    <scope>NUCLEOTIDE SEQUENCE [LARGE SCALE GENOMIC DNA]</scope>
    <source>
        <strain evidence="1">DMR45628</strain>
    </source>
</reference>
<name>A0AAW1N3U3_POPJA</name>
<accession>A0AAW1N3U3</accession>